<keyword evidence="4" id="KW-1185">Reference proteome</keyword>
<dbReference type="RefSeq" id="WP_110291945.1">
    <property type="nucleotide sequence ID" value="NZ_NOKA02000044.1"/>
</dbReference>
<sequence length="168" mass="19277">MNLQVLDYSIYLEPLYLLIGFAVFDIIIFIIAIILMCKLRGLKNRYNIFMKGEDAKSLEKIILEKLDEIETLKVSDRKNKEDILKINETLLLTFKKVGIIKYDAFNEMGGKLSFAVALLNKKNDGFIINAMHSREGCYTYIKEIINGQSYIILGDEERQALDEAIGKV</sequence>
<comment type="caution">
    <text evidence="2">The sequence shown here is derived from an EMBL/GenBank/DDBJ whole genome shotgun (WGS) entry which is preliminary data.</text>
</comment>
<proteinExistence type="predicted"/>
<keyword evidence="1" id="KW-0812">Transmembrane</keyword>
<reference evidence="3" key="3">
    <citation type="submission" date="2018-07" db="EMBL/GenBank/DDBJ databases">
        <authorList>
            <person name="Quirk P.G."/>
            <person name="Krulwich T.A."/>
        </authorList>
    </citation>
    <scope>NUCLEOTIDE SEQUENCE</scope>
    <source>
        <strain evidence="3">CCRI-19302</strain>
    </source>
</reference>
<dbReference type="Proteomes" id="UP000216411">
    <property type="component" value="Unassembled WGS sequence"/>
</dbReference>
<protein>
    <submittedName>
        <fullName evidence="3">DUF4446 family protein</fullName>
    </submittedName>
</protein>
<evidence type="ECO:0000313" key="5">
    <source>
        <dbReference type="Proteomes" id="UP000247523"/>
    </source>
</evidence>
<evidence type="ECO:0000256" key="1">
    <source>
        <dbReference type="SAM" id="Phobius"/>
    </source>
</evidence>
<evidence type="ECO:0000313" key="2">
    <source>
        <dbReference type="EMBL" id="PXV85326.1"/>
    </source>
</evidence>
<dbReference type="Pfam" id="PF14584">
    <property type="entry name" value="DUF4446"/>
    <property type="match status" value="1"/>
</dbReference>
<dbReference type="InterPro" id="IPR027981">
    <property type="entry name" value="DUF4446"/>
</dbReference>
<evidence type="ECO:0000313" key="3">
    <source>
        <dbReference type="EMBL" id="RDY30213.1"/>
    </source>
</evidence>
<dbReference type="AlphaFoldDB" id="A0A318ELV8"/>
<dbReference type="OrthoDB" id="5244042at2"/>
<keyword evidence="1" id="KW-0472">Membrane</keyword>
<feature type="transmembrane region" description="Helical" evidence="1">
    <location>
        <begin position="15"/>
        <end position="37"/>
    </location>
</feature>
<organism evidence="2 5">
    <name type="scientific">Lachnotalea glycerini</name>
    <dbReference type="NCBI Taxonomy" id="1763509"/>
    <lineage>
        <taxon>Bacteria</taxon>
        <taxon>Bacillati</taxon>
        <taxon>Bacillota</taxon>
        <taxon>Clostridia</taxon>
        <taxon>Lachnospirales</taxon>
        <taxon>Lachnospiraceae</taxon>
        <taxon>Lachnotalea</taxon>
    </lineage>
</organism>
<accession>A0A318ELV8</accession>
<dbReference type="EMBL" id="NOKA02000044">
    <property type="protein sequence ID" value="RDY30213.1"/>
    <property type="molecule type" value="Genomic_DNA"/>
</dbReference>
<name>A0A318ELV8_9FIRM</name>
<reference evidence="3 4" key="1">
    <citation type="journal article" date="2017" name="Genome Announc.">
        <title>Draft Genome Sequence of a Sporulating and Motile Strain of Lachnotalea glycerini Isolated from Water in Quebec City, Canada.</title>
        <authorList>
            <person name="Maheux A.F."/>
            <person name="Boudreau D.K."/>
            <person name="Berube E."/>
            <person name="Boissinot M."/>
            <person name="Raymond F."/>
            <person name="Brodeur S."/>
            <person name="Corbeil J."/>
            <person name="Isabel S."/>
            <person name="Omar R.F."/>
            <person name="Bergeron M.G."/>
        </authorList>
    </citation>
    <scope>NUCLEOTIDE SEQUENCE [LARGE SCALE GENOMIC DNA]</scope>
    <source>
        <strain evidence="3 4">CCRI-19302</strain>
    </source>
</reference>
<gene>
    <name evidence="2" type="ORF">C8E03_11836</name>
    <name evidence="3" type="ORF">CG710_015770</name>
</gene>
<keyword evidence="1" id="KW-1133">Transmembrane helix</keyword>
<evidence type="ECO:0000313" key="4">
    <source>
        <dbReference type="Proteomes" id="UP000216411"/>
    </source>
</evidence>
<reference evidence="2 5" key="2">
    <citation type="submission" date="2018-05" db="EMBL/GenBank/DDBJ databases">
        <title>Genomic Encyclopedia of Type Strains, Phase IV (KMG-IV): sequencing the most valuable type-strain genomes for metagenomic binning, comparative biology and taxonomic classification.</title>
        <authorList>
            <person name="Goeker M."/>
        </authorList>
    </citation>
    <scope>NUCLEOTIDE SEQUENCE [LARGE SCALE GENOMIC DNA]</scope>
    <source>
        <strain evidence="2 5">DSM 28816</strain>
    </source>
</reference>
<dbReference type="EMBL" id="QICS01000018">
    <property type="protein sequence ID" value="PXV85326.1"/>
    <property type="molecule type" value="Genomic_DNA"/>
</dbReference>
<dbReference type="Proteomes" id="UP000247523">
    <property type="component" value="Unassembled WGS sequence"/>
</dbReference>